<dbReference type="InterPro" id="IPR003593">
    <property type="entry name" value="AAA+_ATPase"/>
</dbReference>
<dbReference type="SUPFAM" id="SSF52540">
    <property type="entry name" value="P-loop containing nucleoside triphosphate hydrolases"/>
    <property type="match status" value="2"/>
</dbReference>
<dbReference type="PANTHER" id="PTHR19211:SF6">
    <property type="entry name" value="BLL7188 PROTEIN"/>
    <property type="match status" value="1"/>
</dbReference>
<dbReference type="Gene3D" id="3.40.50.300">
    <property type="entry name" value="P-loop containing nucleotide triphosphate hydrolases"/>
    <property type="match status" value="2"/>
</dbReference>
<keyword evidence="4" id="KW-0175">Coiled coil</keyword>
<feature type="domain" description="ABC transporter" evidence="5">
    <location>
        <begin position="15"/>
        <end position="255"/>
    </location>
</feature>
<dbReference type="AlphaFoldDB" id="A0A1M4WG82"/>
<dbReference type="PROSITE" id="PS50893">
    <property type="entry name" value="ABC_TRANSPORTER_2"/>
    <property type="match status" value="2"/>
</dbReference>
<sequence length="544" mass="61472">MGFYSYSPQKKGIMIILQDITYLHPNRDLLYADLNLVINKYDKIALIGNNGAGKSSLLNIMAGNLQVSKGTVKTGSKPYYVPQIFGQFNDYTVAEALQVQDKLKSLKEILDGQLTDENLALLDNDWAIEERCQEAFAHWKLDGLRLDQKMENLSGGQKTKVFLAGIRIHQPEIVLLDEPSNHLDAWSRERLYNDILSARKTFVVVSHDRTLLNHLSVVFELGQHGITVYGGNYDFYTAQKTIAAEALNQALKSKEKALRKAKEVEKDALERQQKLDARGKKKQEKAGVPAIFMNTLRNNAEKSTSKMKGVHAEKIDSISHELGQLRKERSDIDKMKMDFNHSGLHKGKILIDARDLNFGYDSKPLWKEGLSFQVSSGARMAIRGENGSGKTTLIKMILGQLEPQSGRMERSAGVKAIYMDQDYSLINPELKVYEQAEQFNSGALQEHEIKIRLNRFLFTKEDWDKPCRALSGGEKMRLMLCSLTIGNQAPDLIILDEPTNNLDIQNIEILTAAVNEYEGTLLVVSHDAYFLKQIHVEHDLLINH</sequence>
<dbReference type="PROSITE" id="PS00211">
    <property type="entry name" value="ABC_TRANSPORTER_1"/>
    <property type="match status" value="1"/>
</dbReference>
<dbReference type="GO" id="GO:0016887">
    <property type="term" value="F:ATP hydrolysis activity"/>
    <property type="evidence" value="ECO:0007669"/>
    <property type="project" value="InterPro"/>
</dbReference>
<dbReference type="SMART" id="SM00382">
    <property type="entry name" value="AAA"/>
    <property type="match status" value="2"/>
</dbReference>
<keyword evidence="2" id="KW-0547">Nucleotide-binding</keyword>
<feature type="domain" description="ABC transporter" evidence="5">
    <location>
        <begin position="351"/>
        <end position="542"/>
    </location>
</feature>
<dbReference type="GO" id="GO:0005524">
    <property type="term" value="F:ATP binding"/>
    <property type="evidence" value="ECO:0007669"/>
    <property type="project" value="UniProtKB-KW"/>
</dbReference>
<gene>
    <name evidence="6" type="ORF">SAMN04488522_1011256</name>
</gene>
<dbReference type="CDD" id="cd03221">
    <property type="entry name" value="ABCF_EF-3"/>
    <property type="match status" value="1"/>
</dbReference>
<dbReference type="EMBL" id="FQUQ01000001">
    <property type="protein sequence ID" value="SHE80160.1"/>
    <property type="molecule type" value="Genomic_DNA"/>
</dbReference>
<dbReference type="InterPro" id="IPR017871">
    <property type="entry name" value="ABC_transporter-like_CS"/>
</dbReference>
<proteinExistence type="predicted"/>
<evidence type="ECO:0000313" key="6">
    <source>
        <dbReference type="EMBL" id="SHE80160.1"/>
    </source>
</evidence>
<accession>A0A1M4WG82</accession>
<evidence type="ECO:0000256" key="2">
    <source>
        <dbReference type="ARBA" id="ARBA00022741"/>
    </source>
</evidence>
<dbReference type="InterPro" id="IPR003439">
    <property type="entry name" value="ABC_transporter-like_ATP-bd"/>
</dbReference>
<reference evidence="7" key="1">
    <citation type="submission" date="2016-11" db="EMBL/GenBank/DDBJ databases">
        <authorList>
            <person name="Varghese N."/>
            <person name="Submissions S."/>
        </authorList>
    </citation>
    <scope>NUCLEOTIDE SEQUENCE [LARGE SCALE GENOMIC DNA]</scope>
    <source>
        <strain evidence="7">DSM 16990</strain>
    </source>
</reference>
<keyword evidence="3" id="KW-0067">ATP-binding</keyword>
<organism evidence="6 7">
    <name type="scientific">Pedobacter caeni</name>
    <dbReference type="NCBI Taxonomy" id="288992"/>
    <lineage>
        <taxon>Bacteria</taxon>
        <taxon>Pseudomonadati</taxon>
        <taxon>Bacteroidota</taxon>
        <taxon>Sphingobacteriia</taxon>
        <taxon>Sphingobacteriales</taxon>
        <taxon>Sphingobacteriaceae</taxon>
        <taxon>Pedobacter</taxon>
    </lineage>
</organism>
<keyword evidence="1" id="KW-0677">Repeat</keyword>
<evidence type="ECO:0000313" key="7">
    <source>
        <dbReference type="Proteomes" id="UP000184287"/>
    </source>
</evidence>
<protein>
    <submittedName>
        <fullName evidence="6">ATPase components of ABC transporters with duplicated ATPase domains</fullName>
    </submittedName>
</protein>
<evidence type="ECO:0000256" key="4">
    <source>
        <dbReference type="SAM" id="Coils"/>
    </source>
</evidence>
<evidence type="ECO:0000259" key="5">
    <source>
        <dbReference type="PROSITE" id="PS50893"/>
    </source>
</evidence>
<dbReference type="InterPro" id="IPR050611">
    <property type="entry name" value="ABCF"/>
</dbReference>
<dbReference type="InterPro" id="IPR027417">
    <property type="entry name" value="P-loop_NTPase"/>
</dbReference>
<dbReference type="PANTHER" id="PTHR19211">
    <property type="entry name" value="ATP-BINDING TRANSPORT PROTEIN-RELATED"/>
    <property type="match status" value="1"/>
</dbReference>
<name>A0A1M4WG82_9SPHI</name>
<evidence type="ECO:0000256" key="3">
    <source>
        <dbReference type="ARBA" id="ARBA00022840"/>
    </source>
</evidence>
<dbReference type="STRING" id="288992.SAMN04488522_1011256"/>
<dbReference type="Proteomes" id="UP000184287">
    <property type="component" value="Unassembled WGS sequence"/>
</dbReference>
<keyword evidence="7" id="KW-1185">Reference proteome</keyword>
<dbReference type="Pfam" id="PF00005">
    <property type="entry name" value="ABC_tran"/>
    <property type="match status" value="2"/>
</dbReference>
<dbReference type="FunFam" id="3.40.50.300:FF:001320">
    <property type="entry name" value="Heme ABC transporter ATP-binding protein"/>
    <property type="match status" value="1"/>
</dbReference>
<feature type="coiled-coil region" evidence="4">
    <location>
        <begin position="244"/>
        <end position="274"/>
    </location>
</feature>
<evidence type="ECO:0000256" key="1">
    <source>
        <dbReference type="ARBA" id="ARBA00022737"/>
    </source>
</evidence>